<reference evidence="3" key="1">
    <citation type="submission" date="2021-02" db="EMBL/GenBank/DDBJ databases">
        <authorList>
            <person name="Dougan E. K."/>
            <person name="Rhodes N."/>
            <person name="Thang M."/>
            <person name="Chan C."/>
        </authorList>
    </citation>
    <scope>NUCLEOTIDE SEQUENCE</scope>
</reference>
<name>A0A812RN42_9DINO</name>
<dbReference type="EMBL" id="CAJNJA010019698">
    <property type="protein sequence ID" value="CAE7449280.1"/>
    <property type="molecule type" value="Genomic_DNA"/>
</dbReference>
<dbReference type="AlphaFoldDB" id="A0A812RN42"/>
<organism evidence="3 4">
    <name type="scientific">Symbiodinium necroappetens</name>
    <dbReference type="NCBI Taxonomy" id="1628268"/>
    <lineage>
        <taxon>Eukaryota</taxon>
        <taxon>Sar</taxon>
        <taxon>Alveolata</taxon>
        <taxon>Dinophyceae</taxon>
        <taxon>Suessiales</taxon>
        <taxon>Symbiodiniaceae</taxon>
        <taxon>Symbiodinium</taxon>
    </lineage>
</organism>
<keyword evidence="4" id="KW-1185">Reference proteome</keyword>
<dbReference type="Proteomes" id="UP000601435">
    <property type="component" value="Unassembled WGS sequence"/>
</dbReference>
<evidence type="ECO:0000256" key="2">
    <source>
        <dbReference type="SAM" id="Phobius"/>
    </source>
</evidence>
<accession>A0A812RN42</accession>
<evidence type="ECO:0008006" key="5">
    <source>
        <dbReference type="Google" id="ProtNLM"/>
    </source>
</evidence>
<keyword evidence="2" id="KW-0472">Membrane</keyword>
<sequence>MMQRRSRPGHLRSLGALCAAACVVGFLSETFVSAPRRPAARSAARAATEEPVETPASPKTQTATPEAAPQPGAVRPGASVAGFQEVKSGEGFKKARQFLALEPLDDEVNQWEADMKSTRGLTAEEERKKWVAIISGAVTFLLGGAYVLLNVAMDSTDWSGFAGERTLSPSDLAVLGK</sequence>
<gene>
    <name evidence="3" type="ORF">SNEC2469_LOCUS12426</name>
</gene>
<proteinExistence type="predicted"/>
<keyword evidence="2" id="KW-0812">Transmembrane</keyword>
<keyword evidence="2" id="KW-1133">Transmembrane helix</keyword>
<feature type="transmembrane region" description="Helical" evidence="2">
    <location>
        <begin position="130"/>
        <end position="149"/>
    </location>
</feature>
<feature type="region of interest" description="Disordered" evidence="1">
    <location>
        <begin position="42"/>
        <end position="80"/>
    </location>
</feature>
<evidence type="ECO:0000313" key="4">
    <source>
        <dbReference type="Proteomes" id="UP000601435"/>
    </source>
</evidence>
<protein>
    <recommendedName>
        <fullName evidence="5">Transmembrane protein</fullName>
    </recommendedName>
</protein>
<evidence type="ECO:0000256" key="1">
    <source>
        <dbReference type="SAM" id="MobiDB-lite"/>
    </source>
</evidence>
<comment type="caution">
    <text evidence="3">The sequence shown here is derived from an EMBL/GenBank/DDBJ whole genome shotgun (WGS) entry which is preliminary data.</text>
</comment>
<dbReference type="OrthoDB" id="433278at2759"/>
<evidence type="ECO:0000313" key="3">
    <source>
        <dbReference type="EMBL" id="CAE7449280.1"/>
    </source>
</evidence>